<evidence type="ECO:0000256" key="1">
    <source>
        <dbReference type="SAM" id="Phobius"/>
    </source>
</evidence>
<dbReference type="OrthoDB" id="184111at2"/>
<reference evidence="2 3" key="1">
    <citation type="submission" date="2016-12" db="EMBL/GenBank/DDBJ databases">
        <title>Study of bacterial adaptation to deep sea.</title>
        <authorList>
            <person name="Song J."/>
            <person name="Yoshizawa S."/>
            <person name="Kogure K."/>
        </authorList>
    </citation>
    <scope>NUCLEOTIDE SEQUENCE [LARGE SCALE GENOMIC DNA]</scope>
    <source>
        <strain evidence="2 3">SAORIC-165</strain>
    </source>
</reference>
<feature type="transmembrane region" description="Helical" evidence="1">
    <location>
        <begin position="134"/>
        <end position="153"/>
    </location>
</feature>
<feature type="transmembrane region" description="Helical" evidence="1">
    <location>
        <begin position="458"/>
        <end position="482"/>
    </location>
</feature>
<feature type="transmembrane region" description="Helical" evidence="1">
    <location>
        <begin position="195"/>
        <end position="214"/>
    </location>
</feature>
<evidence type="ECO:0000313" key="2">
    <source>
        <dbReference type="EMBL" id="PQJ29928.1"/>
    </source>
</evidence>
<dbReference type="AlphaFoldDB" id="A0A2S7U4I8"/>
<name>A0A2S7U4I8_9BACT</name>
<feature type="transmembrane region" description="Helical" evidence="1">
    <location>
        <begin position="429"/>
        <end position="446"/>
    </location>
</feature>
<feature type="transmembrane region" description="Helical" evidence="1">
    <location>
        <begin position="517"/>
        <end position="542"/>
    </location>
</feature>
<feature type="transmembrane region" description="Helical" evidence="1">
    <location>
        <begin position="337"/>
        <end position="362"/>
    </location>
</feature>
<comment type="caution">
    <text evidence="2">The sequence shown here is derived from an EMBL/GenBank/DDBJ whole genome shotgun (WGS) entry which is preliminary data.</text>
</comment>
<keyword evidence="1" id="KW-0812">Transmembrane</keyword>
<keyword evidence="3" id="KW-1185">Reference proteome</keyword>
<feature type="transmembrane region" description="Helical" evidence="1">
    <location>
        <begin position="282"/>
        <end position="305"/>
    </location>
</feature>
<keyword evidence="1" id="KW-0472">Membrane</keyword>
<gene>
    <name evidence="2" type="ORF">BSZ32_16525</name>
</gene>
<accession>A0A2S7U4I8</accession>
<organism evidence="2 3">
    <name type="scientific">Rubritalea profundi</name>
    <dbReference type="NCBI Taxonomy" id="1658618"/>
    <lineage>
        <taxon>Bacteria</taxon>
        <taxon>Pseudomonadati</taxon>
        <taxon>Verrucomicrobiota</taxon>
        <taxon>Verrucomicrobiia</taxon>
        <taxon>Verrucomicrobiales</taxon>
        <taxon>Rubritaleaceae</taxon>
        <taxon>Rubritalea</taxon>
    </lineage>
</organism>
<dbReference type="RefSeq" id="WP_105044442.1">
    <property type="nucleotide sequence ID" value="NZ_MQWA01000001.1"/>
</dbReference>
<feature type="transmembrane region" description="Helical" evidence="1">
    <location>
        <begin position="35"/>
        <end position="60"/>
    </location>
</feature>
<sequence length="554" mass="62512">MSDKVQAERLKALPQCWELWRNPIFHRYRRSRLRLSSLITGVLLYGGTSLLFYLMALGFTVTQTDLPFEQTAVYPFGFLVLLQIFILNFVGTGEVAAGMARESVDEVLTYQRLTPLGPATKIIGYLFGLPVRQFYHFILTLPVTVIIIVTGQIPAEIWIPIYAVLFTSTFMFYLLAMSVGFIMGKRFSALISQGLVALLYFALPQLSNFGFIIFEYFTIRPALFAAANKMLPKIKMFEHDQYALFYNWEISHTIYSIVLQCLIGWVFYSLMLRRWRLESSHLLSKVQCVATVIILHVIILGGVWANTSNGSMLDVKIQARTPEMAVLQQTISENVELIAATVLSLYGLIGFSFAILLQYIYTPDKFRYLAGLRERKNQARTPYAVLSDSASGIPTSVLITVITTVAWLVYSEHLSRSPEVAEFIAGESWAPVDYMLIAVSVTTLLAHGFSLEYLGKKLTATIACFTWVIPLAVALLLSTWSFGEKASGFIYGFSPLSMNFSPGYIMASVHNAEDPTLFIYGCKLGILFYLVICLYCLSRIILRHKHYMLLRDSV</sequence>
<proteinExistence type="predicted"/>
<feature type="transmembrane region" description="Helical" evidence="1">
    <location>
        <begin position="159"/>
        <end position="183"/>
    </location>
</feature>
<feature type="transmembrane region" description="Helical" evidence="1">
    <location>
        <begin position="252"/>
        <end position="270"/>
    </location>
</feature>
<keyword evidence="1" id="KW-1133">Transmembrane helix</keyword>
<feature type="transmembrane region" description="Helical" evidence="1">
    <location>
        <begin position="72"/>
        <end position="91"/>
    </location>
</feature>
<dbReference type="EMBL" id="MQWA01000001">
    <property type="protein sequence ID" value="PQJ29928.1"/>
    <property type="molecule type" value="Genomic_DNA"/>
</dbReference>
<protein>
    <submittedName>
        <fullName evidence="2">Uncharacterized protein</fullName>
    </submittedName>
</protein>
<dbReference type="Proteomes" id="UP000239907">
    <property type="component" value="Unassembled WGS sequence"/>
</dbReference>
<feature type="transmembrane region" description="Helical" evidence="1">
    <location>
        <begin position="383"/>
        <end position="409"/>
    </location>
</feature>
<evidence type="ECO:0000313" key="3">
    <source>
        <dbReference type="Proteomes" id="UP000239907"/>
    </source>
</evidence>